<keyword evidence="2" id="KW-1185">Reference proteome</keyword>
<gene>
    <name evidence="1" type="ORF">GCM10023185_22820</name>
</gene>
<evidence type="ECO:0008006" key="3">
    <source>
        <dbReference type="Google" id="ProtNLM"/>
    </source>
</evidence>
<evidence type="ECO:0000313" key="1">
    <source>
        <dbReference type="EMBL" id="GAA4357817.1"/>
    </source>
</evidence>
<protein>
    <recommendedName>
        <fullName evidence="3">Gliding motility-associated C-terminal domain-containing protein</fullName>
    </recommendedName>
</protein>
<dbReference type="Proteomes" id="UP001501153">
    <property type="component" value="Unassembled WGS sequence"/>
</dbReference>
<proteinExistence type="predicted"/>
<comment type="caution">
    <text evidence="1">The sequence shown here is derived from an EMBL/GenBank/DDBJ whole genome shotgun (WGS) entry which is preliminary data.</text>
</comment>
<reference evidence="2" key="1">
    <citation type="journal article" date="2019" name="Int. J. Syst. Evol. Microbiol.">
        <title>The Global Catalogue of Microorganisms (GCM) 10K type strain sequencing project: providing services to taxonomists for standard genome sequencing and annotation.</title>
        <authorList>
            <consortium name="The Broad Institute Genomics Platform"/>
            <consortium name="The Broad Institute Genome Sequencing Center for Infectious Disease"/>
            <person name="Wu L."/>
            <person name="Ma J."/>
        </authorList>
    </citation>
    <scope>NUCLEOTIDE SEQUENCE [LARGE SCALE GENOMIC DNA]</scope>
    <source>
        <strain evidence="2">JCM 17923</strain>
    </source>
</reference>
<name>A0ABP8IFH2_9BACT</name>
<sequence length="964" mass="104840">MPALLRWPLLWVLLLGLGLLPELARASHIRAGDIQARIDTTGVNPRRVFFKMVLYTDNVSPVLENNVVIFFGDGTTTGRPGIARSTATPLPIPGSPDTSLNIYLFEHTFPSSGRFVVSYIGENRNSGVRNMDNSDQQTFYISTTIQIDPLLGRNRSPVLNAPAVDKGAVSQVFLHNPAASDADGDSLAFKLRNCMQVPGGVDAVLSASGNNRPVPVTCAGYRLPNDQRVTPSITPVQVPYNGVPSSTGGGPAIFDMNINTGQITWNAPVLAGFYNVAFVVEEWRRTPLGARLIGEVVRDMQIIVRATNNLRPSITVPADICVVAGTPVSGTVTATDGAGPGQAPSPITLFAYGGMLPPATFTQTLAGPPLASGTFRWTPDCSNIAQLPHQVVFKAQDTPQSPNDPPLIDQRIWRITVVGPPPQNLQAARRISPVGLSTLLTWNRYQCQNASNIYIYRKENTSRFTPGPCETGIPASAGYTRIATVTAATQSFIDENVVNGMARGLDRGKTYCYRIYAEFPLPAGGSSIASQEACVTFPGRSAQLTHVDVDRTDVSNGQITVRWTQPRTASDDLSFDGPAGYRISRAQSTNPMAFTLVRTITDLNNTTLVDTGLNTRDLQYTYRLEFFYSSASGPGAQEVVEIAPTASSVYTSTVPDGLTNRITVSWRYQVPWDNTQRPATIYRRSPGGSFTMLGTAPTGATGGSYIDQDPSLRKFETYCYYVQTEGRYEATGPLSSLLNKSQERCAELTNQPCTPVLTLLPTNCDSLAALPEFPTSSQRYANRLRWVFGTTPAGCNASASYYRIFYRPGNSGPFALIDSTRQTTYTHRDLAASGGCYQVQAVDVSGVRSERSNIACQDNCVFFVLPNIFTPNGDGRNDVFRPKTASPLRRVTFRAYNRWGVKVFENTTTSETFINWDGGGPVGESSTSGSPKVVDGVYFYQAEVEFADSNNTKRIYKGWVEVAR</sequence>
<dbReference type="EMBL" id="BAABGZ010000025">
    <property type="protein sequence ID" value="GAA4357817.1"/>
    <property type="molecule type" value="Genomic_DNA"/>
</dbReference>
<organism evidence="1 2">
    <name type="scientific">Hymenobacter saemangeumensis</name>
    <dbReference type="NCBI Taxonomy" id="1084522"/>
    <lineage>
        <taxon>Bacteria</taxon>
        <taxon>Pseudomonadati</taxon>
        <taxon>Bacteroidota</taxon>
        <taxon>Cytophagia</taxon>
        <taxon>Cytophagales</taxon>
        <taxon>Hymenobacteraceae</taxon>
        <taxon>Hymenobacter</taxon>
    </lineage>
</organism>
<dbReference type="Gene3D" id="2.60.40.10">
    <property type="entry name" value="Immunoglobulins"/>
    <property type="match status" value="3"/>
</dbReference>
<accession>A0ABP8IFH2</accession>
<evidence type="ECO:0000313" key="2">
    <source>
        <dbReference type="Proteomes" id="UP001501153"/>
    </source>
</evidence>
<dbReference type="Pfam" id="PF13585">
    <property type="entry name" value="CHU_C"/>
    <property type="match status" value="1"/>
</dbReference>
<dbReference type="InterPro" id="IPR013783">
    <property type="entry name" value="Ig-like_fold"/>
</dbReference>